<keyword evidence="2" id="KW-1185">Reference proteome</keyword>
<proteinExistence type="predicted"/>
<name>A0A7N0U2Z5_KALFE</name>
<dbReference type="AlphaFoldDB" id="A0A7N0U2Z5"/>
<evidence type="ECO:0000313" key="1">
    <source>
        <dbReference type="EnsemblPlants" id="Kaladp0053s0091.1.v1.1.CDS.1"/>
    </source>
</evidence>
<dbReference type="Proteomes" id="UP000594263">
    <property type="component" value="Unplaced"/>
</dbReference>
<reference evidence="1" key="1">
    <citation type="submission" date="2021-01" db="UniProtKB">
        <authorList>
            <consortium name="EnsemblPlants"/>
        </authorList>
    </citation>
    <scope>IDENTIFICATION</scope>
</reference>
<organism evidence="1 2">
    <name type="scientific">Kalanchoe fedtschenkoi</name>
    <name type="common">Lavender scallops</name>
    <name type="synonym">South American air plant</name>
    <dbReference type="NCBI Taxonomy" id="63787"/>
    <lineage>
        <taxon>Eukaryota</taxon>
        <taxon>Viridiplantae</taxon>
        <taxon>Streptophyta</taxon>
        <taxon>Embryophyta</taxon>
        <taxon>Tracheophyta</taxon>
        <taxon>Spermatophyta</taxon>
        <taxon>Magnoliopsida</taxon>
        <taxon>eudicotyledons</taxon>
        <taxon>Gunneridae</taxon>
        <taxon>Pentapetalae</taxon>
        <taxon>Saxifragales</taxon>
        <taxon>Crassulaceae</taxon>
        <taxon>Kalanchoe</taxon>
    </lineage>
</organism>
<evidence type="ECO:0000313" key="2">
    <source>
        <dbReference type="Proteomes" id="UP000594263"/>
    </source>
</evidence>
<dbReference type="EnsemblPlants" id="Kaladp0053s0091.1.v1.1">
    <property type="protein sequence ID" value="Kaladp0053s0091.1.v1.1.CDS.1"/>
    <property type="gene ID" value="Kaladp0053s0091.v1.1"/>
</dbReference>
<dbReference type="Gramene" id="Kaladp0053s0091.1.v1.1">
    <property type="protein sequence ID" value="Kaladp0053s0091.1.v1.1.CDS.1"/>
    <property type="gene ID" value="Kaladp0053s0091.v1.1"/>
</dbReference>
<sequence length="73" mass="8337">MQLSKASFIRHLWYILIGSAPNGTWSISNESWSSGWSDDRGLALMSWLGSYGNSEEPDHDHARCLCFTVRWMS</sequence>
<protein>
    <submittedName>
        <fullName evidence="1">Uncharacterized protein</fullName>
    </submittedName>
</protein>
<accession>A0A7N0U2Z5</accession>